<accession>A0A1V6LQQ2</accession>
<keyword evidence="2" id="KW-1185">Reference proteome</keyword>
<organism evidence="1 2">
    <name type="scientific">Croceivirga radicis</name>
    <dbReference type="NCBI Taxonomy" id="1929488"/>
    <lineage>
        <taxon>Bacteria</taxon>
        <taxon>Pseudomonadati</taxon>
        <taxon>Bacteroidota</taxon>
        <taxon>Flavobacteriia</taxon>
        <taxon>Flavobacteriales</taxon>
        <taxon>Flavobacteriaceae</taxon>
        <taxon>Croceivirga</taxon>
    </lineage>
</organism>
<dbReference type="AlphaFoldDB" id="A0A1V6LQQ2"/>
<comment type="caution">
    <text evidence="1">The sequence shown here is derived from an EMBL/GenBank/DDBJ whole genome shotgun (WGS) entry which is preliminary data.</text>
</comment>
<evidence type="ECO:0000313" key="2">
    <source>
        <dbReference type="Proteomes" id="UP000191680"/>
    </source>
</evidence>
<name>A0A1V6LQQ2_9FLAO</name>
<proteinExistence type="predicted"/>
<dbReference type="Proteomes" id="UP000191680">
    <property type="component" value="Unassembled WGS sequence"/>
</dbReference>
<dbReference type="EMBL" id="MTBC01000006">
    <property type="protein sequence ID" value="OQD42513.1"/>
    <property type="molecule type" value="Genomic_DNA"/>
</dbReference>
<reference evidence="1 2" key="1">
    <citation type="submission" date="2016-12" db="EMBL/GenBank/DDBJ databases">
        <authorList>
            <person name="Song W.-J."/>
            <person name="Kurnit D.M."/>
        </authorList>
    </citation>
    <scope>NUCLEOTIDE SEQUENCE [LARGE SCALE GENOMIC DNA]</scope>
    <source>
        <strain evidence="1 2">HSG9</strain>
    </source>
</reference>
<gene>
    <name evidence="1" type="ORF">BUL40_10350</name>
</gene>
<sequence length="199" mass="23932">MIENLVRVEVAVKKMAYVKKFNIIKPSDLLMVNKVKLLGNLIVHLWEEIIYFDKQLMWRDLSVFQQKKVLYYATPRNWEDFNRVQRTRAKQHFLKLYLSPTYKEIGLLLVDKWNFLTAEKRIRFNHKKINHSGKEMYTFYSLECKVKTYKQDQGEKIAKNITQKQCKVCGKNIRLKRSDAIYCSKKCNNKYHSELRKKG</sequence>
<dbReference type="RefSeq" id="WP_080319199.1">
    <property type="nucleotide sequence ID" value="NZ_MTBC01000006.1"/>
</dbReference>
<dbReference type="OrthoDB" id="795069at2"/>
<protein>
    <submittedName>
        <fullName evidence="1">Uncharacterized protein</fullName>
    </submittedName>
</protein>
<evidence type="ECO:0000313" key="1">
    <source>
        <dbReference type="EMBL" id="OQD42513.1"/>
    </source>
</evidence>